<reference evidence="1 2" key="1">
    <citation type="submission" date="2020-08" db="EMBL/GenBank/DDBJ databases">
        <title>Genomic Encyclopedia of Type Strains, Phase IV (KMG-IV): sequencing the most valuable type-strain genomes for metagenomic binning, comparative biology and taxonomic classification.</title>
        <authorList>
            <person name="Goeker M."/>
        </authorList>
    </citation>
    <scope>NUCLEOTIDE SEQUENCE [LARGE SCALE GENOMIC DNA]</scope>
    <source>
        <strain evidence="1 2">DSM 100044</strain>
    </source>
</reference>
<dbReference type="AlphaFoldDB" id="A0A7W9BD25"/>
<name>A0A7W9BD25_9SPHN</name>
<comment type="caution">
    <text evidence="1">The sequence shown here is derived from an EMBL/GenBank/DDBJ whole genome shotgun (WGS) entry which is preliminary data.</text>
</comment>
<evidence type="ECO:0000313" key="2">
    <source>
        <dbReference type="Proteomes" id="UP000546200"/>
    </source>
</evidence>
<sequence>MNYPRPSLQTECRTNMPDSAEILAAALIADVGHLDAIDWLEDELAATDCPRAAAMLCKIIDAVEAQSRGRLH</sequence>
<keyword evidence="2" id="KW-1185">Reference proteome</keyword>
<evidence type="ECO:0000313" key="1">
    <source>
        <dbReference type="EMBL" id="MBB5714778.1"/>
    </source>
</evidence>
<accession>A0A7W9BD25</accession>
<dbReference type="Proteomes" id="UP000546200">
    <property type="component" value="Unassembled WGS sequence"/>
</dbReference>
<organism evidence="1 2">
    <name type="scientific">Sphingomonas aerophila</name>
    <dbReference type="NCBI Taxonomy" id="1344948"/>
    <lineage>
        <taxon>Bacteria</taxon>
        <taxon>Pseudomonadati</taxon>
        <taxon>Pseudomonadota</taxon>
        <taxon>Alphaproteobacteria</taxon>
        <taxon>Sphingomonadales</taxon>
        <taxon>Sphingomonadaceae</taxon>
        <taxon>Sphingomonas</taxon>
    </lineage>
</organism>
<dbReference type="EMBL" id="JACIJK010000004">
    <property type="protein sequence ID" value="MBB5714778.1"/>
    <property type="molecule type" value="Genomic_DNA"/>
</dbReference>
<proteinExistence type="predicted"/>
<protein>
    <submittedName>
        <fullName evidence="1">Uncharacterized protein</fullName>
    </submittedName>
</protein>
<gene>
    <name evidence="1" type="ORF">FHS94_001614</name>
</gene>